<dbReference type="OrthoDB" id="5975154at2759"/>
<keyword evidence="3" id="KW-1185">Reference proteome</keyword>
<feature type="transmembrane region" description="Helical" evidence="1">
    <location>
        <begin position="212"/>
        <end position="231"/>
    </location>
</feature>
<dbReference type="InterPro" id="IPR036719">
    <property type="entry name" value="Neuro-gated_channel_TM_sf"/>
</dbReference>
<feature type="transmembrane region" description="Helical" evidence="1">
    <location>
        <begin position="88"/>
        <end position="107"/>
    </location>
</feature>
<keyword evidence="1" id="KW-1133">Transmembrane helix</keyword>
<dbReference type="GO" id="GO:0016020">
    <property type="term" value="C:membrane"/>
    <property type="evidence" value="ECO:0007669"/>
    <property type="project" value="InterPro"/>
</dbReference>
<evidence type="ECO:0008006" key="4">
    <source>
        <dbReference type="Google" id="ProtNLM"/>
    </source>
</evidence>
<dbReference type="EMBL" id="CAACVS010000308">
    <property type="protein sequence ID" value="VEU40802.1"/>
    <property type="molecule type" value="Genomic_DNA"/>
</dbReference>
<dbReference type="AlphaFoldDB" id="A0A448ZFI1"/>
<feature type="transmembrane region" description="Helical" evidence="1">
    <location>
        <begin position="127"/>
        <end position="146"/>
    </location>
</feature>
<sequence>MVHYQFPTEATINVAQSDAKYNEFTPLPELFEKGYTWSFNTDYPQAMYYNFYFKRAEDFYIYNVLLPAMVLTYCSFGTFLLDMRVGERLGFVMALALVIIAAQIVTFDLVPVSSSKLWIDKFVSRSFYWVLTVLLQSVLVAFVSILREDRKEKKVRQDELIEKASANQAANETENVAGVVAGSTEKKNEVEGRELEKEESIVWTFSLRKFDFICLAICIVTYSLFVIAMFVSNFNGSWTKEDPEWFTPDNSFGWDEFPNNHYNDPNTDL</sequence>
<accession>A0A448ZFI1</accession>
<evidence type="ECO:0000313" key="2">
    <source>
        <dbReference type="EMBL" id="VEU40802.1"/>
    </source>
</evidence>
<dbReference type="Gene3D" id="1.20.58.390">
    <property type="entry name" value="Neurotransmitter-gated ion-channel transmembrane domain"/>
    <property type="match status" value="1"/>
</dbReference>
<keyword evidence="1" id="KW-0472">Membrane</keyword>
<evidence type="ECO:0000313" key="3">
    <source>
        <dbReference type="Proteomes" id="UP000291116"/>
    </source>
</evidence>
<dbReference type="SUPFAM" id="SSF90112">
    <property type="entry name" value="Neurotransmitter-gated ion-channel transmembrane pore"/>
    <property type="match status" value="1"/>
</dbReference>
<feature type="transmembrane region" description="Helical" evidence="1">
    <location>
        <begin position="59"/>
        <end position="81"/>
    </location>
</feature>
<keyword evidence="1" id="KW-0812">Transmembrane</keyword>
<protein>
    <recommendedName>
        <fullName evidence="4">Neurotransmitter-gated ion-channel transmembrane domain-containing protein</fullName>
    </recommendedName>
</protein>
<gene>
    <name evidence="2" type="ORF">PSNMU_V1.4_AUG-EV-PASAV3_0076990</name>
</gene>
<reference evidence="2 3" key="1">
    <citation type="submission" date="2019-01" db="EMBL/GenBank/DDBJ databases">
        <authorList>
            <person name="Ferrante I. M."/>
        </authorList>
    </citation>
    <scope>NUCLEOTIDE SEQUENCE [LARGE SCALE GENOMIC DNA]</scope>
    <source>
        <strain evidence="2 3">B856</strain>
    </source>
</reference>
<dbReference type="InterPro" id="IPR038050">
    <property type="entry name" value="Neuro_actylchol_rec"/>
</dbReference>
<evidence type="ECO:0000256" key="1">
    <source>
        <dbReference type="SAM" id="Phobius"/>
    </source>
</evidence>
<dbReference type="Proteomes" id="UP000291116">
    <property type="component" value="Unassembled WGS sequence"/>
</dbReference>
<proteinExistence type="predicted"/>
<organism evidence="2 3">
    <name type="scientific">Pseudo-nitzschia multistriata</name>
    <dbReference type="NCBI Taxonomy" id="183589"/>
    <lineage>
        <taxon>Eukaryota</taxon>
        <taxon>Sar</taxon>
        <taxon>Stramenopiles</taxon>
        <taxon>Ochrophyta</taxon>
        <taxon>Bacillariophyta</taxon>
        <taxon>Bacillariophyceae</taxon>
        <taxon>Bacillariophycidae</taxon>
        <taxon>Bacillariales</taxon>
        <taxon>Bacillariaceae</taxon>
        <taxon>Pseudo-nitzschia</taxon>
    </lineage>
</organism>
<dbReference type="GO" id="GO:0006811">
    <property type="term" value="P:monoatomic ion transport"/>
    <property type="evidence" value="ECO:0007669"/>
    <property type="project" value="InterPro"/>
</dbReference>
<name>A0A448ZFI1_9STRA</name>